<evidence type="ECO:0000256" key="3">
    <source>
        <dbReference type="SAM" id="SignalP"/>
    </source>
</evidence>
<feature type="domain" description="Carboxylesterase type B" evidence="4">
    <location>
        <begin position="20"/>
        <end position="138"/>
    </location>
</feature>
<dbReference type="Pfam" id="PF00135">
    <property type="entry name" value="COesterase"/>
    <property type="match status" value="1"/>
</dbReference>
<dbReference type="InterPro" id="IPR029058">
    <property type="entry name" value="AB_hydrolase_fold"/>
</dbReference>
<evidence type="ECO:0000313" key="5">
    <source>
        <dbReference type="EMBL" id="GMT16157.1"/>
    </source>
</evidence>
<dbReference type="Proteomes" id="UP001432322">
    <property type="component" value="Unassembled WGS sequence"/>
</dbReference>
<keyword evidence="3" id="KW-0732">Signal</keyword>
<feature type="signal peptide" evidence="3">
    <location>
        <begin position="1"/>
        <end position="16"/>
    </location>
</feature>
<evidence type="ECO:0000256" key="1">
    <source>
        <dbReference type="ARBA" id="ARBA00005964"/>
    </source>
</evidence>
<keyword evidence="6" id="KW-1185">Reference proteome</keyword>
<gene>
    <name evidence="5" type="ORF">PFISCL1PPCAC_7454</name>
</gene>
<dbReference type="InterPro" id="IPR002018">
    <property type="entry name" value="CarbesteraseB"/>
</dbReference>
<dbReference type="SUPFAM" id="SSF53474">
    <property type="entry name" value="alpha/beta-Hydrolases"/>
    <property type="match status" value="1"/>
</dbReference>
<name>A0AAV5VBP8_9BILA</name>
<reference evidence="5" key="1">
    <citation type="submission" date="2023-10" db="EMBL/GenBank/DDBJ databases">
        <title>Genome assembly of Pristionchus species.</title>
        <authorList>
            <person name="Yoshida K."/>
            <person name="Sommer R.J."/>
        </authorList>
    </citation>
    <scope>NUCLEOTIDE SEQUENCE</scope>
    <source>
        <strain evidence="5">RS5133</strain>
    </source>
</reference>
<comment type="caution">
    <text evidence="5">The sequence shown here is derived from an EMBL/GenBank/DDBJ whole genome shotgun (WGS) entry which is preliminary data.</text>
</comment>
<dbReference type="EMBL" id="BTSY01000002">
    <property type="protein sequence ID" value="GMT16157.1"/>
    <property type="molecule type" value="Genomic_DNA"/>
</dbReference>
<evidence type="ECO:0000313" key="6">
    <source>
        <dbReference type="Proteomes" id="UP001432322"/>
    </source>
</evidence>
<evidence type="ECO:0000256" key="2">
    <source>
        <dbReference type="ARBA" id="ARBA00022801"/>
    </source>
</evidence>
<feature type="chain" id="PRO_5043674994" description="Carboxylesterase type B domain-containing protein" evidence="3">
    <location>
        <begin position="17"/>
        <end position="149"/>
    </location>
</feature>
<dbReference type="InterPro" id="IPR019819">
    <property type="entry name" value="Carboxylesterase_B_CS"/>
</dbReference>
<keyword evidence="2" id="KW-0378">Hydrolase</keyword>
<dbReference type="AlphaFoldDB" id="A0AAV5VBP8"/>
<sequence length="149" mass="17064">IRLLLFASLLSTFCHATLIEVETSRGKVQGFDHDMGNNKSLRYFGYGQVFLGIPFAKPPLGERRFRLPEDICRYNENGQVHNATYYRPRCYQRPEKDKPASEDCLYLNVITPDVNGSFPVMVYIHGGTFTRGGADEYHWKGAIRNLVSR</sequence>
<evidence type="ECO:0000259" key="4">
    <source>
        <dbReference type="Pfam" id="PF00135"/>
    </source>
</evidence>
<dbReference type="GO" id="GO:0016787">
    <property type="term" value="F:hydrolase activity"/>
    <property type="evidence" value="ECO:0007669"/>
    <property type="project" value="UniProtKB-KW"/>
</dbReference>
<feature type="non-terminal residue" evidence="5">
    <location>
        <position position="1"/>
    </location>
</feature>
<dbReference type="PANTHER" id="PTHR43142:SF1">
    <property type="entry name" value="CARBOXYLIC ESTER HYDROLASE"/>
    <property type="match status" value="1"/>
</dbReference>
<organism evidence="5 6">
    <name type="scientific">Pristionchus fissidentatus</name>
    <dbReference type="NCBI Taxonomy" id="1538716"/>
    <lineage>
        <taxon>Eukaryota</taxon>
        <taxon>Metazoa</taxon>
        <taxon>Ecdysozoa</taxon>
        <taxon>Nematoda</taxon>
        <taxon>Chromadorea</taxon>
        <taxon>Rhabditida</taxon>
        <taxon>Rhabditina</taxon>
        <taxon>Diplogasteromorpha</taxon>
        <taxon>Diplogasteroidea</taxon>
        <taxon>Neodiplogasteridae</taxon>
        <taxon>Pristionchus</taxon>
    </lineage>
</organism>
<protein>
    <recommendedName>
        <fullName evidence="4">Carboxylesterase type B domain-containing protein</fullName>
    </recommendedName>
</protein>
<comment type="similarity">
    <text evidence="1">Belongs to the type-B carboxylesterase/lipase family.</text>
</comment>
<accession>A0AAV5VBP8</accession>
<dbReference type="PROSITE" id="PS00941">
    <property type="entry name" value="CARBOXYLESTERASE_B_2"/>
    <property type="match status" value="1"/>
</dbReference>
<dbReference type="Gene3D" id="3.40.50.1820">
    <property type="entry name" value="alpha/beta hydrolase"/>
    <property type="match status" value="1"/>
</dbReference>
<proteinExistence type="inferred from homology"/>
<dbReference type="PANTHER" id="PTHR43142">
    <property type="entry name" value="CARBOXYLIC ESTER HYDROLASE"/>
    <property type="match status" value="1"/>
</dbReference>
<feature type="non-terminal residue" evidence="5">
    <location>
        <position position="149"/>
    </location>
</feature>